<dbReference type="OrthoDB" id="3450553at2"/>
<dbReference type="GO" id="GO:0016491">
    <property type="term" value="F:oxidoreductase activity"/>
    <property type="evidence" value="ECO:0007669"/>
    <property type="project" value="InterPro"/>
</dbReference>
<sequence>MAHQQVAVVGGGISGLVAAFELSEHDGVDVTVIEAAPECGGKMRGDFNAETGRFEEHSIRALSSTYCSLFDVFARAGILDHLDPVAEYIFFERASGKRVAVDRTAPLDAGTVRELIETFDLSMPDMIHLAQKILHHVNASEDERERMAHQQAGDVIGVDDFGPATRQFIVNWFGILTGARMHSKAVDIMDSFVLMFMPMTESPNLPPGETSTSYCFNRPTSHAIAALVEILASRGVRFVQETRMTNLVPRGDRYEVQTDVGAADDQLFDAVVMAVPHEVMWSVGLIDSARPFSDEWSFGSQFPLAELPDVLTPFAGRSYNLCFDAPWNIVFQLQHNGSFWRDIRFPDGAPYTLSATCSSPHHQGSLHGKRFMDCTPEEALHEILFQLGMDDEAARAEIVHGAVSDPIYLEYTSDWEPYAQLETTEFGRKHADGTRWVDKAQIYVRSAEDPQVGPVTRMPGVFLAGEVVTVPGRWKIPTMEQAAVSGRQAAAWTLDHLGLEHSIDIEVAELEKTTQARWASALLRGVTAITDRLPAR</sequence>
<dbReference type="KEGG" id="brz:CFK38_09075"/>
<organism evidence="2 3">
    <name type="scientific">Brachybacterium vulturis</name>
    <dbReference type="NCBI Taxonomy" id="2017484"/>
    <lineage>
        <taxon>Bacteria</taxon>
        <taxon>Bacillati</taxon>
        <taxon>Actinomycetota</taxon>
        <taxon>Actinomycetes</taxon>
        <taxon>Micrococcales</taxon>
        <taxon>Dermabacteraceae</taxon>
        <taxon>Brachybacterium</taxon>
    </lineage>
</organism>
<dbReference type="InterPro" id="IPR002937">
    <property type="entry name" value="Amino_oxidase"/>
</dbReference>
<evidence type="ECO:0000259" key="1">
    <source>
        <dbReference type="Pfam" id="PF01593"/>
    </source>
</evidence>
<reference evidence="3" key="1">
    <citation type="submission" date="2017-09" db="EMBL/GenBank/DDBJ databases">
        <title>Brachybacterium sp. VM2412.</title>
        <authorList>
            <person name="Tak E.J."/>
            <person name="Bae J.-W."/>
        </authorList>
    </citation>
    <scope>NUCLEOTIDE SEQUENCE [LARGE SCALE GENOMIC DNA]</scope>
    <source>
        <strain evidence="3">VM2412</strain>
    </source>
</reference>
<dbReference type="EMBL" id="CP023563">
    <property type="protein sequence ID" value="ATG51659.1"/>
    <property type="molecule type" value="Genomic_DNA"/>
</dbReference>
<dbReference type="Proteomes" id="UP000218165">
    <property type="component" value="Chromosome"/>
</dbReference>
<proteinExistence type="predicted"/>
<gene>
    <name evidence="2" type="ORF">CFK38_09075</name>
</gene>
<dbReference type="RefSeq" id="WP_096802782.1">
    <property type="nucleotide sequence ID" value="NZ_CP023563.1"/>
</dbReference>
<dbReference type="InterPro" id="IPR036188">
    <property type="entry name" value="FAD/NAD-bd_sf"/>
</dbReference>
<dbReference type="Gene3D" id="3.50.50.60">
    <property type="entry name" value="FAD/NAD(P)-binding domain"/>
    <property type="match status" value="1"/>
</dbReference>
<dbReference type="Pfam" id="PF01593">
    <property type="entry name" value="Amino_oxidase"/>
    <property type="match status" value="1"/>
</dbReference>
<evidence type="ECO:0000313" key="3">
    <source>
        <dbReference type="Proteomes" id="UP000218165"/>
    </source>
</evidence>
<dbReference type="InterPro" id="IPR050464">
    <property type="entry name" value="Zeta_carotene_desat/Oxidored"/>
</dbReference>
<dbReference type="AlphaFoldDB" id="A0A291GMW9"/>
<dbReference type="PANTHER" id="PTHR42923">
    <property type="entry name" value="PROTOPORPHYRINOGEN OXIDASE"/>
    <property type="match status" value="1"/>
</dbReference>
<protein>
    <recommendedName>
        <fullName evidence="1">Amine oxidase domain-containing protein</fullName>
    </recommendedName>
</protein>
<feature type="domain" description="Amine oxidase" evidence="1">
    <location>
        <begin position="13"/>
        <end position="280"/>
    </location>
</feature>
<keyword evidence="3" id="KW-1185">Reference proteome</keyword>
<evidence type="ECO:0000313" key="2">
    <source>
        <dbReference type="EMBL" id="ATG51659.1"/>
    </source>
</evidence>
<accession>A0A291GMW9</accession>
<dbReference type="SUPFAM" id="SSF51905">
    <property type="entry name" value="FAD/NAD(P)-binding domain"/>
    <property type="match status" value="1"/>
</dbReference>
<name>A0A291GMW9_9MICO</name>